<organism evidence="2 3">
    <name type="scientific">Penicillium cataractarum</name>
    <dbReference type="NCBI Taxonomy" id="2100454"/>
    <lineage>
        <taxon>Eukaryota</taxon>
        <taxon>Fungi</taxon>
        <taxon>Dikarya</taxon>
        <taxon>Ascomycota</taxon>
        <taxon>Pezizomycotina</taxon>
        <taxon>Eurotiomycetes</taxon>
        <taxon>Eurotiomycetidae</taxon>
        <taxon>Eurotiales</taxon>
        <taxon>Aspergillaceae</taxon>
        <taxon>Penicillium</taxon>
    </lineage>
</organism>
<dbReference type="RefSeq" id="XP_056555773.1">
    <property type="nucleotide sequence ID" value="XM_056700360.1"/>
</dbReference>
<keyword evidence="3" id="KW-1185">Reference proteome</keyword>
<protein>
    <submittedName>
        <fullName evidence="2">Uncharacterized protein</fullName>
    </submittedName>
</protein>
<proteinExistence type="predicted"/>
<dbReference type="InterPro" id="IPR036291">
    <property type="entry name" value="NAD(P)-bd_dom_sf"/>
</dbReference>
<dbReference type="SUPFAM" id="SSF51735">
    <property type="entry name" value="NAD(P)-binding Rossmann-fold domains"/>
    <property type="match status" value="1"/>
</dbReference>
<evidence type="ECO:0000256" key="1">
    <source>
        <dbReference type="ARBA" id="ARBA00023002"/>
    </source>
</evidence>
<evidence type="ECO:0000313" key="3">
    <source>
        <dbReference type="Proteomes" id="UP001147782"/>
    </source>
</evidence>
<dbReference type="PANTHER" id="PTHR43157">
    <property type="entry name" value="PHOSPHATIDYLINOSITOL-GLYCAN BIOSYNTHESIS CLASS F PROTEIN-RELATED"/>
    <property type="match status" value="1"/>
</dbReference>
<evidence type="ECO:0000313" key="2">
    <source>
        <dbReference type="EMBL" id="KAJ5371339.1"/>
    </source>
</evidence>
<sequence>MSFYNTYPGFLYRQFLVCPPKAPSTTSLRGKVGLITGSNTGLGYQASEQLLRLGLSHLILAVRSISKGETVRKSLLALLPASAKPPLVEVWELDLSIYASVTTFVERLQKSDIQIDFGLLNAGVANFHYTMNESTSHETSIQINWLSTALLTLQLLPALDRQAAQQDLRLVY</sequence>
<reference evidence="2" key="1">
    <citation type="submission" date="2022-11" db="EMBL/GenBank/DDBJ databases">
        <authorList>
            <person name="Petersen C."/>
        </authorList>
    </citation>
    <scope>NUCLEOTIDE SEQUENCE</scope>
    <source>
        <strain evidence="2">IBT 29864</strain>
    </source>
</reference>
<comment type="caution">
    <text evidence="2">The sequence shown here is derived from an EMBL/GenBank/DDBJ whole genome shotgun (WGS) entry which is preliminary data.</text>
</comment>
<dbReference type="Gene3D" id="3.40.50.720">
    <property type="entry name" value="NAD(P)-binding Rossmann-like Domain"/>
    <property type="match status" value="1"/>
</dbReference>
<dbReference type="EMBL" id="JAPZBS010000005">
    <property type="protein sequence ID" value="KAJ5371339.1"/>
    <property type="molecule type" value="Genomic_DNA"/>
</dbReference>
<dbReference type="GO" id="GO:0016491">
    <property type="term" value="F:oxidoreductase activity"/>
    <property type="evidence" value="ECO:0007669"/>
    <property type="project" value="UniProtKB-KW"/>
</dbReference>
<reference evidence="2" key="2">
    <citation type="journal article" date="2023" name="IMA Fungus">
        <title>Comparative genomic study of the Penicillium genus elucidates a diverse pangenome and 15 lateral gene transfer events.</title>
        <authorList>
            <person name="Petersen C."/>
            <person name="Sorensen T."/>
            <person name="Nielsen M.R."/>
            <person name="Sondergaard T.E."/>
            <person name="Sorensen J.L."/>
            <person name="Fitzpatrick D.A."/>
            <person name="Frisvad J.C."/>
            <person name="Nielsen K.L."/>
        </authorList>
    </citation>
    <scope>NUCLEOTIDE SEQUENCE</scope>
    <source>
        <strain evidence="2">IBT 29864</strain>
    </source>
</reference>
<dbReference type="Proteomes" id="UP001147782">
    <property type="component" value="Unassembled WGS sequence"/>
</dbReference>
<keyword evidence="1" id="KW-0560">Oxidoreductase</keyword>
<dbReference type="GeneID" id="81439539"/>
<dbReference type="Pfam" id="PF00106">
    <property type="entry name" value="adh_short"/>
    <property type="match status" value="1"/>
</dbReference>
<name>A0A9W9S5H8_9EURO</name>
<gene>
    <name evidence="2" type="ORF">N7496_007431</name>
</gene>
<dbReference type="InterPro" id="IPR002347">
    <property type="entry name" value="SDR_fam"/>
</dbReference>
<accession>A0A9W9S5H8</accession>
<dbReference type="PANTHER" id="PTHR43157:SF35">
    <property type="entry name" value="DEHYDROGENASE_REDUCTASE FAMILY PROTEIN, PUTATIVE-RELATED"/>
    <property type="match status" value="1"/>
</dbReference>
<dbReference type="OrthoDB" id="191139at2759"/>
<dbReference type="AlphaFoldDB" id="A0A9W9S5H8"/>